<dbReference type="HOGENOM" id="CLU_1074373_0_0_1"/>
<dbReference type="AlphaFoldDB" id="J4UI68"/>
<gene>
    <name evidence="1" type="ORF">A1Q1_07317</name>
</gene>
<proteinExistence type="predicted"/>
<sequence length="259" mass="29581">MGDSKDTHGFDNPRPIKQRQLKLEDLENYPIWSFLFQDEELAIAVIRRGERLYLHNLFLADHGIEAAGQCYVRRRLVCQGDADSDAPGLSFAVPADASSLDYVFSQAHNIYLSAMTLASRVAWCQLLREVQLPRSCTINTYHQCIMPDVINTPAVDTHRVHFLNPCVCEFAPIIGSGCRRLVLSMLIGHRDEIVQFEPATAQMYKTGLWAQSFIRDEFEEIVFEHFEPSQFFYLCGYYGAQMLSATEARRGTQKFTLIE</sequence>
<comment type="caution">
    <text evidence="1">The sequence shown here is derived from an EMBL/GenBank/DDBJ whole genome shotgun (WGS) entry which is preliminary data.</text>
</comment>
<organism evidence="1 2">
    <name type="scientific">Trichosporon asahii var. asahii (strain ATCC 90039 / CBS 2479 / JCM 2466 / KCTC 7840 / NBRC 103889/ NCYC 2677 / UAMH 7654)</name>
    <name type="common">Yeast</name>
    <dbReference type="NCBI Taxonomy" id="1186058"/>
    <lineage>
        <taxon>Eukaryota</taxon>
        <taxon>Fungi</taxon>
        <taxon>Dikarya</taxon>
        <taxon>Basidiomycota</taxon>
        <taxon>Agaricomycotina</taxon>
        <taxon>Tremellomycetes</taxon>
        <taxon>Trichosporonales</taxon>
        <taxon>Trichosporonaceae</taxon>
        <taxon>Trichosporon</taxon>
    </lineage>
</organism>
<dbReference type="VEuPathDB" id="FungiDB:A1Q1_07317"/>
<evidence type="ECO:0000313" key="2">
    <source>
        <dbReference type="Proteomes" id="UP000002748"/>
    </source>
</evidence>
<dbReference type="KEGG" id="tasa:A1Q1_07317"/>
<name>J4UI68_TRIAS</name>
<reference evidence="1 2" key="1">
    <citation type="journal article" date="2012" name="Eukaryot. Cell">
        <title>Draft genome sequence of CBS 2479, the standard type strain of Trichosporon asahii.</title>
        <authorList>
            <person name="Yang R.Y."/>
            <person name="Li H.T."/>
            <person name="Zhu H."/>
            <person name="Zhou G.P."/>
            <person name="Wang M."/>
            <person name="Wang L."/>
        </authorList>
    </citation>
    <scope>NUCLEOTIDE SEQUENCE [LARGE SCALE GENOMIC DNA]</scope>
    <source>
        <strain evidence="2">ATCC 90039 / CBS 2479 / JCM 2466 / KCTC 7840 / NCYC 2677 / UAMH 7654</strain>
    </source>
</reference>
<protein>
    <submittedName>
        <fullName evidence="1">Uncharacterized protein</fullName>
    </submittedName>
</protein>
<dbReference type="Proteomes" id="UP000002748">
    <property type="component" value="Unassembled WGS sequence"/>
</dbReference>
<dbReference type="RefSeq" id="XP_014183028.1">
    <property type="nucleotide sequence ID" value="XM_014327553.1"/>
</dbReference>
<dbReference type="GeneID" id="25990829"/>
<evidence type="ECO:0000313" key="1">
    <source>
        <dbReference type="EMBL" id="EJT51345.1"/>
    </source>
</evidence>
<accession>J4UI68</accession>
<dbReference type="EMBL" id="ALBS01000057">
    <property type="protein sequence ID" value="EJT51345.1"/>
    <property type="molecule type" value="Genomic_DNA"/>
</dbReference>